<sequence>YNNLGQVYVVGRATDDEEDQLGINTLQAWRDPEITNYTEANQLATNLQTIYSLDTQVIEMLVVKKKHIQVGYTIDLEWSGVFNIIRKDFLVKRRVWKPIHDITELQLTDNIITGKSFNIKLINTLYDESAQEAYDKSDVQESTTDGTVVPLISIAELRTFDVFSSALGLELFLHQNASADIGTYRLLSDTFPDDAKTEVFNATITVDDQEVEQWVTIAGGLGLLFLPHGVYHLHYHAYKFSGTKDVRLYFKVYTRTAGGAETLLGTSEESSILADAEAEMESHVEIHEQAINDTDRIVLKIFAHLEGVGSNPVIYFYVEGNTLTRFTLPIGINSSHNSLTGVTPTQHHVATVASDLEHDDIANPNANAEEQHMTDAQITALHAIYTNAQAVAAVEAMGLALADTKVITSQNADLTWLFGRALIDSRFATMMTISNRAMSTQDQYAFGQTSSGSTYINAPTGQLIHLHINDVMKMSLSVAGLTMGIPITMGANSITLGAGQTVDGVDISARDHAKYTDANAVTAVVNADDYLKNDDDDETTGDLTVANLITAGLVDGKDVSGLATVAEALAYVNAQGLSLANTKTITSQNAHLLFNFGLISLGNGLYPAFASIQHRAMSAAGQYALLQQNNGATYLNAATGRSIYFQINAATKMALNLNSLIMDVTLAMGANSITLGAGQTVDGVDISARDHDKYTNAEADARIVVQNTHPAGTID</sequence>
<reference evidence="1" key="1">
    <citation type="journal article" date="2015" name="Nature">
        <title>Complex archaea that bridge the gap between prokaryotes and eukaryotes.</title>
        <authorList>
            <person name="Spang A."/>
            <person name="Saw J.H."/>
            <person name="Jorgensen S.L."/>
            <person name="Zaremba-Niedzwiedzka K."/>
            <person name="Martijn J."/>
            <person name="Lind A.E."/>
            <person name="van Eijk R."/>
            <person name="Schleper C."/>
            <person name="Guy L."/>
            <person name="Ettema T.J."/>
        </authorList>
    </citation>
    <scope>NUCLEOTIDE SEQUENCE</scope>
</reference>
<organism evidence="1">
    <name type="scientific">marine sediment metagenome</name>
    <dbReference type="NCBI Taxonomy" id="412755"/>
    <lineage>
        <taxon>unclassified sequences</taxon>
        <taxon>metagenomes</taxon>
        <taxon>ecological metagenomes</taxon>
    </lineage>
</organism>
<gene>
    <name evidence="1" type="ORF">LCGC14_2040640</name>
</gene>
<feature type="non-terminal residue" evidence="1">
    <location>
        <position position="715"/>
    </location>
</feature>
<dbReference type="AlphaFoldDB" id="A0A0F9ERX1"/>
<evidence type="ECO:0000313" key="1">
    <source>
        <dbReference type="EMBL" id="KKL76863.1"/>
    </source>
</evidence>
<comment type="caution">
    <text evidence="1">The sequence shown here is derived from an EMBL/GenBank/DDBJ whole genome shotgun (WGS) entry which is preliminary data.</text>
</comment>
<feature type="non-terminal residue" evidence="1">
    <location>
        <position position="1"/>
    </location>
</feature>
<protein>
    <submittedName>
        <fullName evidence="1">Uncharacterized protein</fullName>
    </submittedName>
</protein>
<name>A0A0F9ERX1_9ZZZZ</name>
<proteinExistence type="predicted"/>
<accession>A0A0F9ERX1</accession>
<dbReference type="EMBL" id="LAZR01023920">
    <property type="protein sequence ID" value="KKL76863.1"/>
    <property type="molecule type" value="Genomic_DNA"/>
</dbReference>